<evidence type="ECO:0000313" key="5">
    <source>
        <dbReference type="EMBL" id="UTW11635.1"/>
    </source>
</evidence>
<feature type="signal peptide" evidence="4">
    <location>
        <begin position="1"/>
        <end position="28"/>
    </location>
</feature>
<keyword evidence="3 4" id="KW-0732">Signal</keyword>
<protein>
    <submittedName>
        <fullName evidence="5">TRAP transporter substrate-binding protein DctP</fullName>
    </submittedName>
</protein>
<dbReference type="PANTHER" id="PTHR33376:SF7">
    <property type="entry name" value="C4-DICARBOXYLATE-BINDING PROTEIN DCTB"/>
    <property type="match status" value="1"/>
</dbReference>
<dbReference type="Proteomes" id="UP001058461">
    <property type="component" value="Chromosome"/>
</dbReference>
<evidence type="ECO:0000256" key="3">
    <source>
        <dbReference type="ARBA" id="ARBA00022729"/>
    </source>
</evidence>
<keyword evidence="6" id="KW-1185">Reference proteome</keyword>
<dbReference type="InterPro" id="IPR038404">
    <property type="entry name" value="TRAP_DctP_sf"/>
</dbReference>
<evidence type="ECO:0000256" key="1">
    <source>
        <dbReference type="ARBA" id="ARBA00009023"/>
    </source>
</evidence>
<reference evidence="5" key="1">
    <citation type="submission" date="2021-04" db="EMBL/GenBank/DDBJ databases">
        <title>Oceanospirillales bacteria with DddD are important DMSP degraders in coastal seawater.</title>
        <authorList>
            <person name="Liu J."/>
        </authorList>
    </citation>
    <scope>NUCLEOTIDE SEQUENCE</scope>
    <source>
        <strain evidence="5">D13-1</strain>
    </source>
</reference>
<dbReference type="PANTHER" id="PTHR33376">
    <property type="match status" value="1"/>
</dbReference>
<name>A0ABY5HH60_9GAMM</name>
<evidence type="ECO:0000313" key="6">
    <source>
        <dbReference type="Proteomes" id="UP001058461"/>
    </source>
</evidence>
<comment type="similarity">
    <text evidence="1">Belongs to the bacterial solute-binding protein 7 family.</text>
</comment>
<dbReference type="EMBL" id="CP073347">
    <property type="protein sequence ID" value="UTW11635.1"/>
    <property type="molecule type" value="Genomic_DNA"/>
</dbReference>
<accession>A0ABY5HH60</accession>
<keyword evidence="2" id="KW-0813">Transport</keyword>
<dbReference type="RefSeq" id="WP_255853671.1">
    <property type="nucleotide sequence ID" value="NZ_CP073347.1"/>
</dbReference>
<evidence type="ECO:0000256" key="4">
    <source>
        <dbReference type="SAM" id="SignalP"/>
    </source>
</evidence>
<sequence>MKIMTKSRRFISVIALLCFGLFGGIATAAQTVKINFAGMFAPDHPVTQAQQAFKQEVEEATDGRVEVRVFPANQLGDYTQVFEELRRGTIDMGLITIPSQFDTRLEIMYLHYLAMNYDEVRKTYMPGSFLFSTMERLVGDLGVNFMAFEVDGFGGFGLTRLPENVTDPQAAKDILLRVPPMDIFKVAAEDQGFQTVAVPFAELYTSLQTGVADGWSGGSSMLNYLQFRDVIKHFVVANNFIDAYGWLASEKLWDKLSPQDRKIVRETALKYALQSIDEAEENDRAHQQKLEENGINVVKLSDKQLQAWAQQARTVTWPKLRPRLTDELIDGMQAAYATVQAAAE</sequence>
<feature type="chain" id="PRO_5047154682" evidence="4">
    <location>
        <begin position="29"/>
        <end position="344"/>
    </location>
</feature>
<gene>
    <name evidence="5" type="primary">dctP</name>
    <name evidence="5" type="ORF">KDW95_20670</name>
</gene>
<organism evidence="5 6">
    <name type="scientific">Marinobacterium rhizophilum</name>
    <dbReference type="NCBI Taxonomy" id="420402"/>
    <lineage>
        <taxon>Bacteria</taxon>
        <taxon>Pseudomonadati</taxon>
        <taxon>Pseudomonadota</taxon>
        <taxon>Gammaproteobacteria</taxon>
        <taxon>Oceanospirillales</taxon>
        <taxon>Oceanospirillaceae</taxon>
        <taxon>Marinobacterium</taxon>
    </lineage>
</organism>
<dbReference type="InterPro" id="IPR018389">
    <property type="entry name" value="DctP_fam"/>
</dbReference>
<dbReference type="NCBIfam" id="NF037995">
    <property type="entry name" value="TRAP_S1"/>
    <property type="match status" value="1"/>
</dbReference>
<dbReference type="Gene3D" id="3.40.190.170">
    <property type="entry name" value="Bacterial extracellular solute-binding protein, family 7"/>
    <property type="match status" value="1"/>
</dbReference>
<proteinExistence type="inferred from homology"/>
<dbReference type="Pfam" id="PF03480">
    <property type="entry name" value="DctP"/>
    <property type="match status" value="1"/>
</dbReference>
<evidence type="ECO:0000256" key="2">
    <source>
        <dbReference type="ARBA" id="ARBA00022448"/>
    </source>
</evidence>